<name>A0A2V3Y1U4_9FIRM</name>
<dbReference type="InterPro" id="IPR051819">
    <property type="entry name" value="PTS_sugar-specific_EIIB"/>
</dbReference>
<gene>
    <name evidence="9" type="ORF">DFR60_10817</name>
</gene>
<dbReference type="Proteomes" id="UP000248057">
    <property type="component" value="Unassembled WGS sequence"/>
</dbReference>
<feature type="domain" description="PTS EIIB type-3" evidence="8">
    <location>
        <begin position="1"/>
        <end position="100"/>
    </location>
</feature>
<keyword evidence="2" id="KW-0597">Phosphoprotein</keyword>
<evidence type="ECO:0000256" key="7">
    <source>
        <dbReference type="PROSITE-ProRule" id="PRU00423"/>
    </source>
</evidence>
<evidence type="ECO:0000313" key="10">
    <source>
        <dbReference type="Proteomes" id="UP000248057"/>
    </source>
</evidence>
<dbReference type="CDD" id="cd05564">
    <property type="entry name" value="PTS_IIB_chitobiose_lichenan"/>
    <property type="match status" value="1"/>
</dbReference>
<comment type="caution">
    <text evidence="9">The sequence shown here is derived from an EMBL/GenBank/DDBJ whole genome shotgun (WGS) entry which is preliminary data.</text>
</comment>
<feature type="modified residue" description="Phosphocysteine; by EIIA" evidence="7">
    <location>
        <position position="7"/>
    </location>
</feature>
<proteinExistence type="predicted"/>
<evidence type="ECO:0000256" key="6">
    <source>
        <dbReference type="ARBA" id="ARBA00022777"/>
    </source>
</evidence>
<dbReference type="GO" id="GO:0016301">
    <property type="term" value="F:kinase activity"/>
    <property type="evidence" value="ECO:0007669"/>
    <property type="project" value="UniProtKB-KW"/>
</dbReference>
<protein>
    <submittedName>
        <fullName evidence="9">PTS system lichenan oligosaccharide-specific IIB component (Lac family)</fullName>
    </submittedName>
</protein>
<sequence length="100" mass="11109">MRIMLACAQGLSTSLLVEKMKDYAQSQGKDYTIWAVDQGVIANELENFDVLLLGPQVQHMLKKITKIVDGKAPVAVIKPMDYGRMNVEGIILQAEELFGK</sequence>
<evidence type="ECO:0000256" key="5">
    <source>
        <dbReference type="ARBA" id="ARBA00022683"/>
    </source>
</evidence>
<evidence type="ECO:0000256" key="3">
    <source>
        <dbReference type="ARBA" id="ARBA00022597"/>
    </source>
</evidence>
<dbReference type="GeneID" id="86062426"/>
<dbReference type="InterPro" id="IPR003501">
    <property type="entry name" value="PTS_EIIB_2/3"/>
</dbReference>
<dbReference type="Pfam" id="PF02302">
    <property type="entry name" value="PTS_IIB"/>
    <property type="match status" value="1"/>
</dbReference>
<dbReference type="PANTHER" id="PTHR34581">
    <property type="entry name" value="PTS SYSTEM N,N'-DIACETYLCHITOBIOSE-SPECIFIC EIIB COMPONENT"/>
    <property type="match status" value="1"/>
</dbReference>
<keyword evidence="5" id="KW-0598">Phosphotransferase system</keyword>
<accession>A0A2V3Y1U4</accession>
<dbReference type="Gene3D" id="3.40.50.2300">
    <property type="match status" value="1"/>
</dbReference>
<dbReference type="PROSITE" id="PS51100">
    <property type="entry name" value="PTS_EIIB_TYPE_3"/>
    <property type="match status" value="1"/>
</dbReference>
<dbReference type="PANTHER" id="PTHR34581:SF2">
    <property type="entry name" value="PTS SYSTEM N,N'-DIACETYLCHITOBIOSE-SPECIFIC EIIB COMPONENT"/>
    <property type="match status" value="1"/>
</dbReference>
<dbReference type="GO" id="GO:0009401">
    <property type="term" value="P:phosphoenolpyruvate-dependent sugar phosphotransferase system"/>
    <property type="evidence" value="ECO:0007669"/>
    <property type="project" value="UniProtKB-KW"/>
</dbReference>
<reference evidence="9 10" key="1">
    <citation type="submission" date="2018-05" db="EMBL/GenBank/DDBJ databases">
        <title>Genomic Encyclopedia of Type Strains, Phase IV (KMG-IV): sequencing the most valuable type-strain genomes for metagenomic binning, comparative biology and taxonomic classification.</title>
        <authorList>
            <person name="Goeker M."/>
        </authorList>
    </citation>
    <scope>NUCLEOTIDE SEQUENCE [LARGE SCALE GENOMIC DNA]</scope>
    <source>
        <strain evidence="9 10">DSM 24995</strain>
    </source>
</reference>
<evidence type="ECO:0000256" key="4">
    <source>
        <dbReference type="ARBA" id="ARBA00022679"/>
    </source>
</evidence>
<dbReference type="AlphaFoldDB" id="A0A2V3Y1U4"/>
<dbReference type="SUPFAM" id="SSF52794">
    <property type="entry name" value="PTS system IIB component-like"/>
    <property type="match status" value="1"/>
</dbReference>
<keyword evidence="1" id="KW-0813">Transport</keyword>
<dbReference type="EMBL" id="QJKD01000008">
    <property type="protein sequence ID" value="PXX51934.1"/>
    <property type="molecule type" value="Genomic_DNA"/>
</dbReference>
<keyword evidence="3" id="KW-0762">Sugar transport</keyword>
<evidence type="ECO:0000256" key="1">
    <source>
        <dbReference type="ARBA" id="ARBA00022448"/>
    </source>
</evidence>
<evidence type="ECO:0000259" key="8">
    <source>
        <dbReference type="PROSITE" id="PS51100"/>
    </source>
</evidence>
<keyword evidence="4" id="KW-0808">Transferase</keyword>
<dbReference type="GO" id="GO:0008982">
    <property type="term" value="F:protein-N(PI)-phosphohistidine-sugar phosphotransferase activity"/>
    <property type="evidence" value="ECO:0007669"/>
    <property type="project" value="InterPro"/>
</dbReference>
<evidence type="ECO:0000313" key="9">
    <source>
        <dbReference type="EMBL" id="PXX51934.1"/>
    </source>
</evidence>
<keyword evidence="6" id="KW-0418">Kinase</keyword>
<organism evidence="9 10">
    <name type="scientific">Hungatella effluvii</name>
    <dbReference type="NCBI Taxonomy" id="1096246"/>
    <lineage>
        <taxon>Bacteria</taxon>
        <taxon>Bacillati</taxon>
        <taxon>Bacillota</taxon>
        <taxon>Clostridia</taxon>
        <taxon>Lachnospirales</taxon>
        <taxon>Lachnospiraceae</taxon>
        <taxon>Hungatella</taxon>
    </lineage>
</organism>
<keyword evidence="10" id="KW-1185">Reference proteome</keyword>
<dbReference type="InterPro" id="IPR036095">
    <property type="entry name" value="PTS_EIIB-like_sf"/>
</dbReference>
<dbReference type="RefSeq" id="WP_110323757.1">
    <property type="nucleotide sequence ID" value="NZ_JAQETU010000003.1"/>
</dbReference>
<evidence type="ECO:0000256" key="2">
    <source>
        <dbReference type="ARBA" id="ARBA00022553"/>
    </source>
</evidence>
<dbReference type="InterPro" id="IPR013012">
    <property type="entry name" value="PTS_EIIB_3"/>
</dbReference>